<name>S3K643_TREMA</name>
<feature type="active site" evidence="15">
    <location>
        <position position="107"/>
    </location>
</feature>
<keyword evidence="10 15" id="KW-0460">Magnesium</keyword>
<keyword evidence="8 15" id="KW-0479">Metal-binding</keyword>
<dbReference type="GO" id="GO:0006261">
    <property type="term" value="P:DNA-templated DNA replication"/>
    <property type="evidence" value="ECO:0007669"/>
    <property type="project" value="UniProtKB-UniRule"/>
</dbReference>
<comment type="subunit">
    <text evidence="15">Monomer.</text>
</comment>
<dbReference type="Gene3D" id="3.40.1170.60">
    <property type="match status" value="1"/>
</dbReference>
<feature type="binding site" evidence="15">
    <location>
        <position position="10"/>
    </location>
    <ligand>
        <name>Mg(2+)</name>
        <dbReference type="ChEBI" id="CHEBI:18420"/>
    </ligand>
</feature>
<keyword evidence="11 15" id="KW-0239">DNA-directed DNA polymerase</keyword>
<dbReference type="HOGENOM" id="CLU_233557_0_0_12"/>
<evidence type="ECO:0000256" key="15">
    <source>
        <dbReference type="HAMAP-Rule" id="MF_01113"/>
    </source>
</evidence>
<evidence type="ECO:0000256" key="14">
    <source>
        <dbReference type="ARBA" id="ARBA00049244"/>
    </source>
</evidence>
<evidence type="ECO:0000256" key="7">
    <source>
        <dbReference type="ARBA" id="ARBA00022705"/>
    </source>
</evidence>
<dbReference type="GO" id="GO:0003887">
    <property type="term" value="F:DNA-directed DNA polymerase activity"/>
    <property type="evidence" value="ECO:0007669"/>
    <property type="project" value="UniProtKB-UniRule"/>
</dbReference>
<sequence length="2022" mass="222593">MSAPCFFHVDLDAFFASVEQLDNPEYRGKPVIVGSLPGDRRGVVSTCSYEARKYGVHSAMPIGKAFRLCPSAIFLRGRMKRYHEKSQEVMAVLSEFSPEIRQMSIDEAFMDMSGTERLFGTAEEAAKKLKAQVAERTGLTISIGAASNKYIAKIASGLSKPDGLYIVENGAEEKFMLSLPLKKIWGIGEKTLDRITRAGFNSSRDIHKASLNLLQSLFGSCTGSFLYRAVRGCEVETFDTEAKSRSISSEHTFSFDLTDRYTIDTALLELSWELMYRLLTEGWTSKTVHVKIRYEDFTTVSIQGTSERIISSADDLYGRAKALFDAKYENGRGIRLLGLGAQNLESGDTPVQKELFDFGEKKKAAVEKAVIGIQKKNPAIHIEKARLLHAKEKLQPNKTPAQKIKPKNIPAIFLLVATAALTGIRGLSAQDFTPKPFSFASRVAVFSLTPDSPEVEFYARGSWEAKLETSFGLNLPLHSSKTKGSKNQAPAFTFTPPVFTQKTDLTVWFLLQSKWYFEAAIADNYAKSTVAAGYYGEGFLRHVRVGNRGISFPGSYGIDDIGKGAGAASDQAPGITAHWGSPSWQADALLRYDMLESFEKKWSGTNELNEKKIGLADWQKGARFVLPEGSASLVASVYVESDKGNYKDDRGYVYEKLSSSDYLILPSSNAIILAKKVSGRILVDFLSSGDGSAEKTEIVNKLGTFSAAGTDGSFLQDIQEWFSPFPFPSPNPALEDYSYPPAMPTSSNPSPTFQDRFFTRIGKAGAAAKVHALILQYPPFFSPFADSSLYALSSDVQSTQTSVVSASGIEQASYGTIVADENSYGGAFGGTDFFAKRTQYIRLFNRAVDPALQAGVARTAERYPAAKDNPFIYLTPKAPAAEGNTIPSFIAVQTSSVSHVLDIGTEAVPGSIVMYRNGIKDTAFSYDAKTGLVHPLNPPLAFETVRITWQQHKEGARSGRLSAAAGIQKRLTENLLFDASSSLLWPLAQKDSYSTSSSDAPGSLSAAAKFDWRKNDFSLKNTTALSFEMPDTTGTRRILGMDGSKPRKILLTKKADAEFPETLVPHLKQRPQPPPQPFPGLDLAHKIAIQSTETVRLADTEGYAVRINWALQNTDDWAARTIDFRGAAGALASAREFSIRLKMEPPVSLPANYEIYLQLGASENQLIDGETPLPTWRITEADAAGGDVKKHFNLGDDGWQKVSVYLRDEDRLQLAQSQNARLIIRSTSGTASGTLTVGACEIGSAEFGLSVPADCLLRSAEQSSPVAQSADMLRFNPDGTNSAQFFGWNIPAAGKEVRAYRYTEALALSSYEELVFFIYIEESQKTEFSVKFESESAQGTQTALDFTITKTGMQKIPDAAHGGGWQKAVFNFNRRTLSINGTQLSAPDFSVETCDTRLAPNRIEFAFSASDATNPANGSAYIDEVHVTGSDYRLNFENVFAFDWEKAGTVVSVMGFPLAANPQFTAKIRADVRSGNLKHAAQMPKIGAYADSRIKADIAGMETSVAAVFSAGFPAASPASAFPSGATTANTYSLHSASHSIKTTPVFFITRLLSAGEEYSFAPQAGGAKKTEKAALDFSAVNLPLSFAFKTEGNVSARFLKQEASFESRYSLKKERFEYGIEARLEALQYGQTNRTKISDYSFSDYFSSWLDVSKIQFSAGEKNADKRNIDFTLNQKLLLAENRFEPQLRLSVRNAYANSAKTENTASDCAVFSFPFSINRWQFSADWTKKSSSSAPVEKGGSYARDVLTYARFTDKRLWAYVIPVYDFFDVELPKKMKQSGMNLSSYESLWELSWKRPLFVSPWDIVVPSRASFSAARSVQTSPSDTSDTLQFKANFGFTAFNSFGRFGSYRLADWYEQDEAVSSVTFIYKTDKNDFSNYRFGVSGYNQFMLFFTQSDKLRFSAEYRADTESIWNVKFEALWDRAGKTSIVKDAFVFLFSRLTKNEADAGNIRRQDAVTLSLGTGGSNKNKILQTYGFRHSAEFDINAYAKASVFFGTEISFYDASFGIKNNAGLSAKIRF</sequence>
<organism evidence="17 18">
    <name type="scientific">Treponema maltophilum ATCC 51939</name>
    <dbReference type="NCBI Taxonomy" id="1125699"/>
    <lineage>
        <taxon>Bacteria</taxon>
        <taxon>Pseudomonadati</taxon>
        <taxon>Spirochaetota</taxon>
        <taxon>Spirochaetia</taxon>
        <taxon>Spirochaetales</taxon>
        <taxon>Treponemataceae</taxon>
        <taxon>Treponema</taxon>
    </lineage>
</organism>
<feature type="domain" description="UmuC" evidence="16">
    <location>
        <begin position="6"/>
        <end position="188"/>
    </location>
</feature>
<keyword evidence="9 15" id="KW-0227">DNA damage</keyword>
<comment type="caution">
    <text evidence="17">The sequence shown here is derived from an EMBL/GenBank/DDBJ whole genome shotgun (WGS) entry which is preliminary data.</text>
</comment>
<protein>
    <recommendedName>
        <fullName evidence="15">DNA polymerase IV</fullName>
        <shortName evidence="15">Pol IV</shortName>
        <ecNumber evidence="15">2.7.7.7</ecNumber>
    </recommendedName>
</protein>
<dbReference type="InterPro" id="IPR053848">
    <property type="entry name" value="IMS_HHH_1"/>
</dbReference>
<dbReference type="FunFam" id="3.40.1170.60:FF:000001">
    <property type="entry name" value="DNA polymerase IV"/>
    <property type="match status" value="1"/>
</dbReference>
<dbReference type="STRING" id="1125699.HMPREF9194_00455"/>
<keyword evidence="12 15" id="KW-0238">DNA-binding</keyword>
<evidence type="ECO:0000256" key="13">
    <source>
        <dbReference type="ARBA" id="ARBA00023204"/>
    </source>
</evidence>
<keyword evidence="18" id="KW-1185">Reference proteome</keyword>
<dbReference type="PATRIC" id="fig|1125699.3.peg.463"/>
<dbReference type="SUPFAM" id="SSF100879">
    <property type="entry name" value="Lesion bypass DNA polymerase (Y-family), little finger domain"/>
    <property type="match status" value="1"/>
</dbReference>
<keyword evidence="6 15" id="KW-0548">Nucleotidyltransferase</keyword>
<dbReference type="InterPro" id="IPR043502">
    <property type="entry name" value="DNA/RNA_pol_sf"/>
</dbReference>
<dbReference type="GO" id="GO:0009432">
    <property type="term" value="P:SOS response"/>
    <property type="evidence" value="ECO:0007669"/>
    <property type="project" value="TreeGrafter"/>
</dbReference>
<reference evidence="17 18" key="1">
    <citation type="submission" date="2013-04" db="EMBL/GenBank/DDBJ databases">
        <title>The Genome Sequence of Treponema maltophilum ATCC 51939.</title>
        <authorList>
            <consortium name="The Broad Institute Genomics Platform"/>
            <person name="Earl A."/>
            <person name="Ward D."/>
            <person name="Feldgarden M."/>
            <person name="Gevers D."/>
            <person name="Leonetti C."/>
            <person name="Blanton J.M."/>
            <person name="Dewhirst F.E."/>
            <person name="Izard J."/>
            <person name="Walker B."/>
            <person name="Young S."/>
            <person name="Zeng Q."/>
            <person name="Gargeya S."/>
            <person name="Fitzgerald M."/>
            <person name="Haas B."/>
            <person name="Abouelleil A."/>
            <person name="Allen A.W."/>
            <person name="Alvarado L."/>
            <person name="Arachchi H.M."/>
            <person name="Berlin A.M."/>
            <person name="Chapman S.B."/>
            <person name="Gainer-Dewar J."/>
            <person name="Goldberg J."/>
            <person name="Griggs A."/>
            <person name="Gujja S."/>
            <person name="Hansen M."/>
            <person name="Howarth C."/>
            <person name="Imamovic A."/>
            <person name="Ireland A."/>
            <person name="Larimer J."/>
            <person name="McCowan C."/>
            <person name="Murphy C."/>
            <person name="Pearson M."/>
            <person name="Poon T.W."/>
            <person name="Priest M."/>
            <person name="Roberts A."/>
            <person name="Saif S."/>
            <person name="Shea T."/>
            <person name="Sisk P."/>
            <person name="Sykes S."/>
            <person name="Wortman J."/>
            <person name="Nusbaum C."/>
            <person name="Birren B."/>
        </authorList>
    </citation>
    <scope>NUCLEOTIDE SEQUENCE [LARGE SCALE GENOMIC DNA]</scope>
    <source>
        <strain evidence="17 18">ATCC 51939</strain>
    </source>
</reference>
<dbReference type="GO" id="GO:0042276">
    <property type="term" value="P:error-prone translesion synthesis"/>
    <property type="evidence" value="ECO:0007669"/>
    <property type="project" value="TreeGrafter"/>
</dbReference>
<accession>S3K643</accession>
<dbReference type="GO" id="GO:0006281">
    <property type="term" value="P:DNA repair"/>
    <property type="evidence" value="ECO:0007669"/>
    <property type="project" value="UniProtKB-UniRule"/>
</dbReference>
<evidence type="ECO:0000256" key="12">
    <source>
        <dbReference type="ARBA" id="ARBA00023125"/>
    </source>
</evidence>
<dbReference type="EC" id="2.7.7.7" evidence="15"/>
<comment type="subcellular location">
    <subcellularLocation>
        <location evidence="1 15">Cytoplasm</location>
    </subcellularLocation>
</comment>
<dbReference type="InterPro" id="IPR001126">
    <property type="entry name" value="UmuC"/>
</dbReference>
<proteinExistence type="inferred from homology"/>
<evidence type="ECO:0000256" key="8">
    <source>
        <dbReference type="ARBA" id="ARBA00022723"/>
    </source>
</evidence>
<evidence type="ECO:0000256" key="4">
    <source>
        <dbReference type="ARBA" id="ARBA00022490"/>
    </source>
</evidence>
<feature type="site" description="Substrate discrimination" evidence="15">
    <location>
        <position position="15"/>
    </location>
</feature>
<evidence type="ECO:0000259" key="16">
    <source>
        <dbReference type="PROSITE" id="PS50173"/>
    </source>
</evidence>
<dbReference type="Pfam" id="PF00817">
    <property type="entry name" value="IMS"/>
    <property type="match status" value="1"/>
</dbReference>
<dbReference type="GO" id="GO:0003684">
    <property type="term" value="F:damaged DNA binding"/>
    <property type="evidence" value="ECO:0007669"/>
    <property type="project" value="InterPro"/>
</dbReference>
<dbReference type="NCBIfam" id="NF002677">
    <property type="entry name" value="PRK02406.1"/>
    <property type="match status" value="1"/>
</dbReference>
<dbReference type="Proteomes" id="UP000014541">
    <property type="component" value="Unassembled WGS sequence"/>
</dbReference>
<evidence type="ECO:0000256" key="3">
    <source>
        <dbReference type="ARBA" id="ARBA00022457"/>
    </source>
</evidence>
<dbReference type="InterPro" id="IPR043128">
    <property type="entry name" value="Rev_trsase/Diguanyl_cyclase"/>
</dbReference>
<dbReference type="PANTHER" id="PTHR11076">
    <property type="entry name" value="DNA REPAIR POLYMERASE UMUC / TRANSFERASE FAMILY MEMBER"/>
    <property type="match status" value="1"/>
</dbReference>
<comment type="cofactor">
    <cofactor evidence="15">
        <name>Mg(2+)</name>
        <dbReference type="ChEBI" id="CHEBI:18420"/>
    </cofactor>
    <text evidence="15">Binds 2 magnesium ions per subunit.</text>
</comment>
<dbReference type="Pfam" id="PF21999">
    <property type="entry name" value="IMS_HHH_1"/>
    <property type="match status" value="1"/>
</dbReference>
<dbReference type="InterPro" id="IPR036775">
    <property type="entry name" value="DNA_pol_Y-fam_lit_finger_sf"/>
</dbReference>
<evidence type="ECO:0000256" key="1">
    <source>
        <dbReference type="ARBA" id="ARBA00004496"/>
    </source>
</evidence>
<evidence type="ECO:0000256" key="6">
    <source>
        <dbReference type="ARBA" id="ARBA00022695"/>
    </source>
</evidence>
<dbReference type="PANTHER" id="PTHR11076:SF33">
    <property type="entry name" value="DNA POLYMERASE KAPPA"/>
    <property type="match status" value="1"/>
</dbReference>
<gene>
    <name evidence="15" type="primary">dinB</name>
    <name evidence="17" type="ORF">HMPREF9194_00455</name>
</gene>
<feature type="binding site" evidence="15">
    <location>
        <position position="106"/>
    </location>
    <ligand>
        <name>Mg(2+)</name>
        <dbReference type="ChEBI" id="CHEBI:18420"/>
    </ligand>
</feature>
<dbReference type="CDD" id="cd03586">
    <property type="entry name" value="PolY_Pol_IV_kappa"/>
    <property type="match status" value="1"/>
</dbReference>
<dbReference type="InterPro" id="IPR017961">
    <property type="entry name" value="DNA_pol_Y-fam_little_finger"/>
</dbReference>
<evidence type="ECO:0000256" key="11">
    <source>
        <dbReference type="ARBA" id="ARBA00022932"/>
    </source>
</evidence>
<dbReference type="PROSITE" id="PS50173">
    <property type="entry name" value="UMUC"/>
    <property type="match status" value="1"/>
</dbReference>
<keyword evidence="3 15" id="KW-0515">Mutator protein</keyword>
<keyword evidence="4 15" id="KW-0963">Cytoplasm</keyword>
<evidence type="ECO:0000313" key="17">
    <source>
        <dbReference type="EMBL" id="EPF32456.1"/>
    </source>
</evidence>
<comment type="function">
    <text evidence="15">Poorly processive, error-prone DNA polymerase involved in untargeted mutagenesis. Copies undamaged DNA at stalled replication forks, which arise in vivo from mismatched or misaligned primer ends. These misaligned primers can be extended by PolIV. Exhibits no 3'-5' exonuclease (proofreading) activity. May be involved in translesional synthesis, in conjunction with the beta clamp from PolIII.</text>
</comment>
<keyword evidence="7 15" id="KW-0235">DNA replication</keyword>
<dbReference type="eggNOG" id="COG0389">
    <property type="taxonomic scope" value="Bacteria"/>
</dbReference>
<keyword evidence="13 15" id="KW-0234">DNA repair</keyword>
<dbReference type="Gene3D" id="3.30.70.270">
    <property type="match status" value="1"/>
</dbReference>
<dbReference type="OrthoDB" id="9808813at2"/>
<dbReference type="InterPro" id="IPR022880">
    <property type="entry name" value="DNApol_IV"/>
</dbReference>
<dbReference type="GO" id="GO:0000287">
    <property type="term" value="F:magnesium ion binding"/>
    <property type="evidence" value="ECO:0007669"/>
    <property type="project" value="UniProtKB-UniRule"/>
</dbReference>
<comment type="similarity">
    <text evidence="2 15">Belongs to the DNA polymerase type-Y family.</text>
</comment>
<dbReference type="EMBL" id="ATFF01000002">
    <property type="protein sequence ID" value="EPF32456.1"/>
    <property type="molecule type" value="Genomic_DNA"/>
</dbReference>
<evidence type="ECO:0000256" key="9">
    <source>
        <dbReference type="ARBA" id="ARBA00022763"/>
    </source>
</evidence>
<evidence type="ECO:0000256" key="5">
    <source>
        <dbReference type="ARBA" id="ARBA00022679"/>
    </source>
</evidence>
<evidence type="ECO:0000313" key="18">
    <source>
        <dbReference type="Proteomes" id="UP000014541"/>
    </source>
</evidence>
<dbReference type="SUPFAM" id="SSF56672">
    <property type="entry name" value="DNA/RNA polymerases"/>
    <property type="match status" value="1"/>
</dbReference>
<dbReference type="Pfam" id="PF11799">
    <property type="entry name" value="IMS_C"/>
    <property type="match status" value="1"/>
</dbReference>
<dbReference type="GO" id="GO:0005829">
    <property type="term" value="C:cytosol"/>
    <property type="evidence" value="ECO:0007669"/>
    <property type="project" value="TreeGrafter"/>
</dbReference>
<keyword evidence="5 15" id="KW-0808">Transferase</keyword>
<evidence type="ECO:0000256" key="10">
    <source>
        <dbReference type="ARBA" id="ARBA00022842"/>
    </source>
</evidence>
<dbReference type="InterPro" id="IPR050116">
    <property type="entry name" value="DNA_polymerase-Y"/>
</dbReference>
<evidence type="ECO:0000256" key="2">
    <source>
        <dbReference type="ARBA" id="ARBA00010945"/>
    </source>
</evidence>
<comment type="catalytic activity">
    <reaction evidence="14 15">
        <text>DNA(n) + a 2'-deoxyribonucleoside 5'-triphosphate = DNA(n+1) + diphosphate</text>
        <dbReference type="Rhea" id="RHEA:22508"/>
        <dbReference type="Rhea" id="RHEA-COMP:17339"/>
        <dbReference type="Rhea" id="RHEA-COMP:17340"/>
        <dbReference type="ChEBI" id="CHEBI:33019"/>
        <dbReference type="ChEBI" id="CHEBI:61560"/>
        <dbReference type="ChEBI" id="CHEBI:173112"/>
        <dbReference type="EC" id="2.7.7.7"/>
    </reaction>
</comment>
<dbReference type="Gene3D" id="1.10.150.20">
    <property type="entry name" value="5' to 3' exonuclease, C-terminal subdomain"/>
    <property type="match status" value="1"/>
</dbReference>
<dbReference type="Gene3D" id="3.30.1490.100">
    <property type="entry name" value="DNA polymerase, Y-family, little finger domain"/>
    <property type="match status" value="1"/>
</dbReference>
<dbReference type="HAMAP" id="MF_01113">
    <property type="entry name" value="DNApol_IV"/>
    <property type="match status" value="1"/>
</dbReference>